<keyword evidence="2 6" id="KW-0808">Transferase</keyword>
<dbReference type="Pfam" id="PF13657">
    <property type="entry name" value="Couple_hipA"/>
    <property type="match status" value="1"/>
</dbReference>
<dbReference type="PATRIC" id="fig|1813736.3.peg.1426"/>
<gene>
    <name evidence="6" type="primary">hipA</name>
    <name evidence="6" type="ORF">LuPra_01375</name>
</gene>
<dbReference type="PANTHER" id="PTHR37419">
    <property type="entry name" value="SERINE/THREONINE-PROTEIN KINASE TOXIN HIPA"/>
    <property type="match status" value="1"/>
</dbReference>
<sequence>MRLLLLHDDNERESPTCRALRWDGRLVGTLHTNQHGEKQFVYDAAWLRDEDAPPLSLSLPKRDVPFKRRECRPFFAGLLAEDLQRDAVAHALGVSRGNDFALLDARGGDVAGALMLLPDGTAPPESHSDIPSRPLDDAALVAILDRLPSRPLPAGQDGLRLSLAGAQSKLPVVLVEGRVALPAPGQPTTHILKPPIARFPGTTENEALVMQLAAACGLPTARAEARAVAQRLYLLVERYDRRVDDQGRVRRLHQEDTCQALVIVPEHKYAAEGGPTFPAMFALLRRATQQPALAVLAFLDAAIFNVIAGNADAHGKNFSLLHAGGATLAPFYDLLCTLAYPDLSPRFAMKVGGHGLRSRRRVLSHLARCALLR</sequence>
<dbReference type="NCBIfam" id="TIGR03071">
    <property type="entry name" value="couple_hipA"/>
    <property type="match status" value="1"/>
</dbReference>
<feature type="domain" description="HipA N-terminal subdomain 1" evidence="5">
    <location>
        <begin position="22"/>
        <end position="116"/>
    </location>
</feature>
<dbReference type="InterPro" id="IPR052028">
    <property type="entry name" value="HipA_Ser/Thr_kinase"/>
</dbReference>
<evidence type="ECO:0000313" key="6">
    <source>
        <dbReference type="EMBL" id="AMY08183.1"/>
    </source>
</evidence>
<dbReference type="GO" id="GO:0004674">
    <property type="term" value="F:protein serine/threonine kinase activity"/>
    <property type="evidence" value="ECO:0007669"/>
    <property type="project" value="UniProtKB-EC"/>
</dbReference>
<dbReference type="CDD" id="cd17793">
    <property type="entry name" value="HipA"/>
    <property type="match status" value="1"/>
</dbReference>
<dbReference type="KEGG" id="abac:LuPra_01375"/>
<feature type="domain" description="HipA-like C-terminal" evidence="4">
    <location>
        <begin position="161"/>
        <end position="359"/>
    </location>
</feature>
<proteinExistence type="inferred from homology"/>
<evidence type="ECO:0000259" key="4">
    <source>
        <dbReference type="Pfam" id="PF07804"/>
    </source>
</evidence>
<evidence type="ECO:0000313" key="7">
    <source>
        <dbReference type="Proteomes" id="UP000076079"/>
    </source>
</evidence>
<comment type="similarity">
    <text evidence="1">Belongs to the HipA Ser/Thr kinase family.</text>
</comment>
<dbReference type="Pfam" id="PF07804">
    <property type="entry name" value="HipA_C"/>
    <property type="match status" value="1"/>
</dbReference>
<dbReference type="PANTHER" id="PTHR37419:SF1">
    <property type="entry name" value="SERINE_THREONINE-PROTEIN KINASE TOXIN HIPA"/>
    <property type="match status" value="1"/>
</dbReference>
<reference evidence="6 7" key="1">
    <citation type="journal article" date="2016" name="Genome Announc.">
        <title>First Complete Genome Sequence of a Subdivision 6 Acidobacterium Strain.</title>
        <authorList>
            <person name="Huang S."/>
            <person name="Vieira S."/>
            <person name="Bunk B."/>
            <person name="Riedel T."/>
            <person name="Sproer C."/>
            <person name="Overmann J."/>
        </authorList>
    </citation>
    <scope>NUCLEOTIDE SEQUENCE [LARGE SCALE GENOMIC DNA]</scope>
    <source>
        <strain evidence="7">DSM 100886 HEG_-6_39</strain>
    </source>
</reference>
<dbReference type="EC" id="2.7.11.1" evidence="6"/>
<dbReference type="GO" id="GO:0005829">
    <property type="term" value="C:cytosol"/>
    <property type="evidence" value="ECO:0007669"/>
    <property type="project" value="TreeGrafter"/>
</dbReference>
<dbReference type="EMBL" id="CP015136">
    <property type="protein sequence ID" value="AMY08183.1"/>
    <property type="molecule type" value="Genomic_DNA"/>
</dbReference>
<evidence type="ECO:0000259" key="5">
    <source>
        <dbReference type="Pfam" id="PF13657"/>
    </source>
</evidence>
<dbReference type="Proteomes" id="UP000076079">
    <property type="component" value="Chromosome"/>
</dbReference>
<organism evidence="6 7">
    <name type="scientific">Luteitalea pratensis</name>
    <dbReference type="NCBI Taxonomy" id="1855912"/>
    <lineage>
        <taxon>Bacteria</taxon>
        <taxon>Pseudomonadati</taxon>
        <taxon>Acidobacteriota</taxon>
        <taxon>Vicinamibacteria</taxon>
        <taxon>Vicinamibacterales</taxon>
        <taxon>Vicinamibacteraceae</taxon>
        <taxon>Luteitalea</taxon>
    </lineage>
</organism>
<accession>A0A143PIW4</accession>
<evidence type="ECO:0000256" key="2">
    <source>
        <dbReference type="ARBA" id="ARBA00022679"/>
    </source>
</evidence>
<evidence type="ECO:0000256" key="1">
    <source>
        <dbReference type="ARBA" id="ARBA00010164"/>
    </source>
</evidence>
<keyword evidence="7" id="KW-1185">Reference proteome</keyword>
<protein>
    <submittedName>
        <fullName evidence="6">Serine/threonine-protein kinase HipA</fullName>
        <ecNumber evidence="6">2.7.11.1</ecNumber>
    </submittedName>
</protein>
<dbReference type="InterPro" id="IPR012893">
    <property type="entry name" value="HipA-like_C"/>
</dbReference>
<reference evidence="7" key="2">
    <citation type="submission" date="2016-04" db="EMBL/GenBank/DDBJ databases">
        <title>First Complete Genome Sequence of a Subdivision 6 Acidobacterium.</title>
        <authorList>
            <person name="Huang S."/>
            <person name="Vieira S."/>
            <person name="Bunk B."/>
            <person name="Riedel T."/>
            <person name="Sproeer C."/>
            <person name="Overmann J."/>
        </authorList>
    </citation>
    <scope>NUCLEOTIDE SEQUENCE [LARGE SCALE GENOMIC DNA]</scope>
    <source>
        <strain evidence="7">DSM 100886 HEG_-6_39</strain>
    </source>
</reference>
<evidence type="ECO:0000256" key="3">
    <source>
        <dbReference type="ARBA" id="ARBA00022777"/>
    </source>
</evidence>
<keyword evidence="3 6" id="KW-0418">Kinase</keyword>
<name>A0A143PIW4_LUTPR</name>
<dbReference type="AlphaFoldDB" id="A0A143PIW4"/>
<dbReference type="InterPro" id="IPR017508">
    <property type="entry name" value="HipA_N1"/>
</dbReference>
<dbReference type="STRING" id="1855912.LuPra_01375"/>